<reference evidence="2" key="1">
    <citation type="journal article" date="2023" name="Mol. Phylogenet. Evol.">
        <title>Genome-scale phylogeny and comparative genomics of the fungal order Sordariales.</title>
        <authorList>
            <person name="Hensen N."/>
            <person name="Bonometti L."/>
            <person name="Westerberg I."/>
            <person name="Brannstrom I.O."/>
            <person name="Guillou S."/>
            <person name="Cros-Aarteil S."/>
            <person name="Calhoun S."/>
            <person name="Haridas S."/>
            <person name="Kuo A."/>
            <person name="Mondo S."/>
            <person name="Pangilinan J."/>
            <person name="Riley R."/>
            <person name="LaButti K."/>
            <person name="Andreopoulos B."/>
            <person name="Lipzen A."/>
            <person name="Chen C."/>
            <person name="Yan M."/>
            <person name="Daum C."/>
            <person name="Ng V."/>
            <person name="Clum A."/>
            <person name="Steindorff A."/>
            <person name="Ohm R.A."/>
            <person name="Martin F."/>
            <person name="Silar P."/>
            <person name="Natvig D.O."/>
            <person name="Lalanne C."/>
            <person name="Gautier V."/>
            <person name="Ament-Velasquez S.L."/>
            <person name="Kruys A."/>
            <person name="Hutchinson M.I."/>
            <person name="Powell A.J."/>
            <person name="Barry K."/>
            <person name="Miller A.N."/>
            <person name="Grigoriev I.V."/>
            <person name="Debuchy R."/>
            <person name="Gladieux P."/>
            <person name="Hiltunen Thoren M."/>
            <person name="Johannesson H."/>
        </authorList>
    </citation>
    <scope>NUCLEOTIDE SEQUENCE</scope>
    <source>
        <strain evidence="2">CBS 955.72</strain>
    </source>
</reference>
<feature type="domain" description="Heterokaryon incompatibility" evidence="1">
    <location>
        <begin position="112"/>
        <end position="198"/>
    </location>
</feature>
<name>A0AAJ0HV09_9PEZI</name>
<accession>A0AAJ0HV09</accession>
<evidence type="ECO:0000259" key="1">
    <source>
        <dbReference type="Pfam" id="PF06985"/>
    </source>
</evidence>
<dbReference type="PANTHER" id="PTHR10622:SF12">
    <property type="entry name" value="HET DOMAIN-CONTAINING PROTEIN"/>
    <property type="match status" value="1"/>
</dbReference>
<protein>
    <recommendedName>
        <fullName evidence="1">Heterokaryon incompatibility domain-containing protein</fullName>
    </recommendedName>
</protein>
<keyword evidence="3" id="KW-1185">Reference proteome</keyword>
<comment type="caution">
    <text evidence="2">The sequence shown here is derived from an EMBL/GenBank/DDBJ whole genome shotgun (WGS) entry which is preliminary data.</text>
</comment>
<reference evidence="2" key="2">
    <citation type="submission" date="2023-06" db="EMBL/GenBank/DDBJ databases">
        <authorList>
            <consortium name="Lawrence Berkeley National Laboratory"/>
            <person name="Haridas S."/>
            <person name="Hensen N."/>
            <person name="Bonometti L."/>
            <person name="Westerberg I."/>
            <person name="Brannstrom I.O."/>
            <person name="Guillou S."/>
            <person name="Cros-Aarteil S."/>
            <person name="Calhoun S."/>
            <person name="Kuo A."/>
            <person name="Mondo S."/>
            <person name="Pangilinan J."/>
            <person name="Riley R."/>
            <person name="Labutti K."/>
            <person name="Andreopoulos B."/>
            <person name="Lipzen A."/>
            <person name="Chen C."/>
            <person name="Yanf M."/>
            <person name="Daum C."/>
            <person name="Ng V."/>
            <person name="Clum A."/>
            <person name="Steindorff A."/>
            <person name="Ohm R."/>
            <person name="Martin F."/>
            <person name="Silar P."/>
            <person name="Natvig D."/>
            <person name="Lalanne C."/>
            <person name="Gautier V."/>
            <person name="Ament-Velasquez S.L."/>
            <person name="Kruys A."/>
            <person name="Hutchinson M.I."/>
            <person name="Powell A.J."/>
            <person name="Barry K."/>
            <person name="Miller A.N."/>
            <person name="Grigoriev I.V."/>
            <person name="Debuchy R."/>
            <person name="Gladieux P."/>
            <person name="Thoren M.H."/>
            <person name="Johannesson H."/>
        </authorList>
    </citation>
    <scope>NUCLEOTIDE SEQUENCE</scope>
    <source>
        <strain evidence="2">CBS 955.72</strain>
    </source>
</reference>
<evidence type="ECO:0000313" key="2">
    <source>
        <dbReference type="EMBL" id="KAK3363192.1"/>
    </source>
</evidence>
<evidence type="ECO:0000313" key="3">
    <source>
        <dbReference type="Proteomes" id="UP001275084"/>
    </source>
</evidence>
<dbReference type="InterPro" id="IPR010730">
    <property type="entry name" value="HET"/>
</dbReference>
<dbReference type="Proteomes" id="UP001275084">
    <property type="component" value="Unassembled WGS sequence"/>
</dbReference>
<dbReference type="PANTHER" id="PTHR10622">
    <property type="entry name" value="HET DOMAIN-CONTAINING PROTEIN"/>
    <property type="match status" value="1"/>
</dbReference>
<organism evidence="2 3">
    <name type="scientific">Lasiosphaeria hispida</name>
    <dbReference type="NCBI Taxonomy" id="260671"/>
    <lineage>
        <taxon>Eukaryota</taxon>
        <taxon>Fungi</taxon>
        <taxon>Dikarya</taxon>
        <taxon>Ascomycota</taxon>
        <taxon>Pezizomycotina</taxon>
        <taxon>Sordariomycetes</taxon>
        <taxon>Sordariomycetidae</taxon>
        <taxon>Sordariales</taxon>
        <taxon>Lasiosphaeriaceae</taxon>
        <taxon>Lasiosphaeria</taxon>
    </lineage>
</organism>
<dbReference type="Pfam" id="PF06985">
    <property type="entry name" value="HET"/>
    <property type="match status" value="1"/>
</dbReference>
<gene>
    <name evidence="2" type="ORF">B0T25DRAFT_526564</name>
</gene>
<dbReference type="AlphaFoldDB" id="A0AAJ0HV09"/>
<dbReference type="EMBL" id="JAUIQD010000001">
    <property type="protein sequence ID" value="KAK3363192.1"/>
    <property type="molecule type" value="Genomic_DNA"/>
</dbReference>
<sequence>MSVELYTPTRSSPSLTQTICSPHSHIYRPGKSSSIIMAPQEVLNEFFRYVQNDIPLRLIFIPEMKLVDRFAVQEHYLPSIKAITEDDVGERLSPAADVETVVRELVQEVVQYAILSHRWLPQGEPTFKDMVDGTTAGPGREKLWKFCEVANSNRICFAWSDTCCIDKTSSSELDEAIRSMFRWYRNAAVCITYLAQTNGLDDLKSDEWFERGWTLQELLAPPVLKFFNTHWAPLTETTNDKDDGQLLRHLAAATGCSEDQLRNFKPGPHYVDDRMSWAAKRKTTRAEDMAYSLMGIFDVTLQPAYGEGAERAFCRLVEMIMQSNGNTSVLNWAGKAAASHSSMALPSSPRCYLGHPRFNSVRKLDLAMTSRGLRIPLVILPMTLRLIERVGRSNSRVDLSFSDTRFDKETGGTSAEVLGRGYPREVHWALGVFNYMPPYGNQVMGHPALRRTSVAYLLWRRMAPVDQSQLHVEEGLKVQDDLRFYGWKKASTTTFIHFTLGSIERREVMIVSNELLEVVYL</sequence>
<proteinExistence type="predicted"/>